<dbReference type="HOGENOM" id="CLU_2118236_0_0_5"/>
<evidence type="ECO:0000313" key="2">
    <source>
        <dbReference type="Proteomes" id="UP000003947"/>
    </source>
</evidence>
<dbReference type="PATRIC" id="fig|864069.3.peg.1572"/>
<accession>I4Z1K2</accession>
<proteinExistence type="predicted"/>
<gene>
    <name evidence="1" type="ORF">MicloDRAFT_00014150</name>
</gene>
<dbReference type="OrthoDB" id="8019495at2"/>
<reference evidence="1 2" key="1">
    <citation type="submission" date="2012-02" db="EMBL/GenBank/DDBJ databases">
        <title>Improved High-Quality Draft sequence of Microvirga sp. WSM3557.</title>
        <authorList>
            <consortium name="US DOE Joint Genome Institute"/>
            <person name="Lucas S."/>
            <person name="Han J."/>
            <person name="Lapidus A."/>
            <person name="Cheng J.-F."/>
            <person name="Goodwin L."/>
            <person name="Pitluck S."/>
            <person name="Peters L."/>
            <person name="Zhang X."/>
            <person name="Detter J.C."/>
            <person name="Han C."/>
            <person name="Tapia R."/>
            <person name="Land M."/>
            <person name="Hauser L."/>
            <person name="Kyrpides N."/>
            <person name="Ivanova N."/>
            <person name="Pagani I."/>
            <person name="Brau L."/>
            <person name="Yates R."/>
            <person name="O'Hara G."/>
            <person name="Rui T."/>
            <person name="Howieson J."/>
            <person name="Reeve W."/>
            <person name="Woyke T."/>
        </authorList>
    </citation>
    <scope>NUCLEOTIDE SEQUENCE [LARGE SCALE GENOMIC DNA]</scope>
    <source>
        <strain evidence="1 2">WSM3557</strain>
    </source>
</reference>
<name>I4Z1K2_9HYPH</name>
<keyword evidence="2" id="KW-1185">Reference proteome</keyword>
<dbReference type="EMBL" id="JH660640">
    <property type="protein sequence ID" value="EIM30094.1"/>
    <property type="molecule type" value="Genomic_DNA"/>
</dbReference>
<organism evidence="1 2">
    <name type="scientific">Microvirga lotononidis</name>
    <dbReference type="NCBI Taxonomy" id="864069"/>
    <lineage>
        <taxon>Bacteria</taxon>
        <taxon>Pseudomonadati</taxon>
        <taxon>Pseudomonadota</taxon>
        <taxon>Alphaproteobacteria</taxon>
        <taxon>Hyphomicrobiales</taxon>
        <taxon>Methylobacteriaceae</taxon>
        <taxon>Microvirga</taxon>
    </lineage>
</organism>
<sequence>MVQEREDLIRHAVQRVISVLAEEHSTVGAGGLFELAYPLVAADVPDAAPEEIKVAFAAVWGIAPVDRTLYEQVLAVCDRHAPGEDETIVQILHRASRGGDVEAMCLLALVKSAR</sequence>
<dbReference type="Proteomes" id="UP000003947">
    <property type="component" value="Unassembled WGS sequence"/>
</dbReference>
<dbReference type="AlphaFoldDB" id="I4Z1K2"/>
<protein>
    <submittedName>
        <fullName evidence="1">Uncharacterized protein</fullName>
    </submittedName>
</protein>
<evidence type="ECO:0000313" key="1">
    <source>
        <dbReference type="EMBL" id="EIM30094.1"/>
    </source>
</evidence>
<dbReference type="RefSeq" id="WP_009490343.1">
    <property type="nucleotide sequence ID" value="NZ_CP141050.1"/>
</dbReference>